<proteinExistence type="predicted"/>
<gene>
    <name evidence="1" type="ORF">SAMN05421803_11773</name>
</gene>
<dbReference type="RefSeq" id="WP_143173452.1">
    <property type="nucleotide sequence ID" value="NZ_FQZK01000017.1"/>
</dbReference>
<dbReference type="Proteomes" id="UP000184452">
    <property type="component" value="Unassembled WGS sequence"/>
</dbReference>
<evidence type="ECO:0000313" key="1">
    <source>
        <dbReference type="EMBL" id="SHK30845.1"/>
    </source>
</evidence>
<dbReference type="EMBL" id="FQZK01000017">
    <property type="protein sequence ID" value="SHK30845.1"/>
    <property type="molecule type" value="Genomic_DNA"/>
</dbReference>
<keyword evidence="2" id="KW-1185">Reference proteome</keyword>
<protein>
    <submittedName>
        <fullName evidence="1">Uncharacterized protein</fullName>
    </submittedName>
</protein>
<dbReference type="AlphaFoldDB" id="A0A1M6RED4"/>
<name>A0A1M6RED4_9ACTN</name>
<evidence type="ECO:0000313" key="2">
    <source>
        <dbReference type="Proteomes" id="UP000184452"/>
    </source>
</evidence>
<sequence length="110" mass="11676">MTNTAATVLPMPFTETDLADITETAEMANGFYRVVTSARLTRSGALLLVSTDAAKGRVVPLLEAAGYTAREVAPGRIAVTGAVDRLTLLRAERDRLNAEINRLSGDQTVG</sequence>
<dbReference type="OrthoDB" id="3431459at2"/>
<reference evidence="1 2" key="1">
    <citation type="submission" date="2016-11" db="EMBL/GenBank/DDBJ databases">
        <authorList>
            <person name="Jaros S."/>
            <person name="Januszkiewicz K."/>
            <person name="Wedrychowicz H."/>
        </authorList>
    </citation>
    <scope>NUCLEOTIDE SEQUENCE [LARGE SCALE GENOMIC DNA]</scope>
    <source>
        <strain evidence="1 2">CGMCC 4.5723</strain>
    </source>
</reference>
<organism evidence="1 2">
    <name type="scientific">Nocardiopsis flavescens</name>
    <dbReference type="NCBI Taxonomy" id="758803"/>
    <lineage>
        <taxon>Bacteria</taxon>
        <taxon>Bacillati</taxon>
        <taxon>Actinomycetota</taxon>
        <taxon>Actinomycetes</taxon>
        <taxon>Streptosporangiales</taxon>
        <taxon>Nocardiopsidaceae</taxon>
        <taxon>Nocardiopsis</taxon>
    </lineage>
</organism>
<accession>A0A1M6RED4</accession>